<sequence>MNTLKQLNIINTKSFIYALTINEKLNAFKENKLLPTEDTILLDNKWLNVRSLVPPKTFSEELKHLDITREELSFTLKSFTLYEENILISYLEKLKWFKFYKTLMAKFETNYQSKPVVCDQLILPFELFVKQELNNIQINLKNIKIDVGLLKKLRCNITNQLSKLTFKCLIVELTDYKELNLLEGKDGRDRYLNFLDMCYKSPDQIKSFYNKYPVLCRIIIQKMLDLLTSLKDMFLNLDSNFVKINSLFNINTNIIKNIEISLGDTHQHGASVAEITFHNNKKYIYKPRNLYIEKAFNTLLEFINKNSNLKNLFITKAFYGKTFTVEAFIEVQTCNTLEEVNNYYYRFGMLIALISLLNGSDMHFENIISHNQYPCIIDFETLFTQFDFLYNSSNANNKVLFNQVLNLSGTGLLPIGFRLPNMTDEIDLSALSVSTTNPASREMLVAKNIYTDDMCFVYENVSISNISKNKVTLNQKPLDYKTFKQYIYMGFNATLEWIFENIKILKPFIAKTFSNLQLRQVMKATALYGELIDYMDHPHYLRDMIKLEKLLENNWAYPYADLRLIKYEIMDMLHMEIPIFYTNTSETYLKTSTNEYISKYFNESPLAKVLNKFSKLTEKAVKKQELKLQLLLGDYNFLVNQRKKLLIKSISKNTLRKYQDEEVFNTCISISEVIMKSAITNKSSVSWEHIDNSGNFPKLTHLNNGLYSGRSGILLYFYYLNSVYKNNSISTFTDYLLQDVKRYREYDKDILLDGSSGSLYALLKCEKDNSKFDVIFDNIIFSCNNINFENNISWINGSASLVKLINFVNETKYKTPIALDIVNKILESLSTSLNNKIIKTYNLGFGNGLMGLLYSVLIGQALLKKDYGKEIEKLLNLCEEQLQNFKTNESNQPLSWNNGIVGLGIGSLACKKYIDIPNLDNYINLTTDILRNSQFNDMSLYNGLAGELDFLVSLSLNKNDSTINQLILKKRDYIVDFYKSNNSILIDELPEFRNCGLFSGLSGVGYSLLRTLFPNQLPSVLILD</sequence>
<dbReference type="InterPro" id="IPR007822">
    <property type="entry name" value="LANC-like"/>
</dbReference>
<organism evidence="1 2">
    <name type="scientific">Clostridium felsineum</name>
    <dbReference type="NCBI Taxonomy" id="36839"/>
    <lineage>
        <taxon>Bacteria</taxon>
        <taxon>Bacillati</taxon>
        <taxon>Bacillota</taxon>
        <taxon>Clostridia</taxon>
        <taxon>Eubacteriales</taxon>
        <taxon>Clostridiaceae</taxon>
        <taxon>Clostridium</taxon>
    </lineage>
</organism>
<protein>
    <submittedName>
        <fullName evidence="1">Uncharacterized protein</fullName>
    </submittedName>
</protein>
<dbReference type="InterPro" id="IPR017146">
    <property type="entry name" value="Lanti_2_LanM"/>
</dbReference>
<dbReference type="STRING" id="84029.CROST_08050"/>
<dbReference type="CDD" id="cd04792">
    <property type="entry name" value="LanM-like"/>
    <property type="match status" value="1"/>
</dbReference>
<dbReference type="RefSeq" id="WP_077832904.1">
    <property type="nucleotide sequence ID" value="NZ_CP096983.1"/>
</dbReference>
<dbReference type="SMART" id="SM01260">
    <property type="entry name" value="LANC_like"/>
    <property type="match status" value="1"/>
</dbReference>
<dbReference type="PIRSF" id="PIRSF037228">
    <property type="entry name" value="Lant_mod_RumM"/>
    <property type="match status" value="1"/>
</dbReference>
<dbReference type="Pfam" id="PF13575">
    <property type="entry name" value="DUF4135"/>
    <property type="match status" value="1"/>
</dbReference>
<dbReference type="InterPro" id="IPR012341">
    <property type="entry name" value="6hp_glycosidase-like_sf"/>
</dbReference>
<proteinExistence type="predicted"/>
<dbReference type="Gene3D" id="1.50.10.10">
    <property type="match status" value="1"/>
</dbReference>
<dbReference type="Proteomes" id="UP000190951">
    <property type="component" value="Chromosome"/>
</dbReference>
<dbReference type="EMBL" id="CP096983">
    <property type="protein sequence ID" value="URZ13574.1"/>
    <property type="molecule type" value="Genomic_DNA"/>
</dbReference>
<keyword evidence="2" id="KW-1185">Reference proteome</keyword>
<dbReference type="Pfam" id="PF05147">
    <property type="entry name" value="LANC_like"/>
    <property type="match status" value="1"/>
</dbReference>
<name>A0A1S8MD17_9CLOT</name>
<gene>
    <name evidence="1" type="ORF">CROST_043400</name>
</gene>
<dbReference type="InterPro" id="IPR025410">
    <property type="entry name" value="Lant_dehyd"/>
</dbReference>
<reference evidence="1 2" key="1">
    <citation type="submission" date="2022-04" db="EMBL/GenBank/DDBJ databases">
        <title>Genome sequence of C. roseum typestrain.</title>
        <authorList>
            <person name="Poehlein A."/>
            <person name="Schoch T."/>
            <person name="Duerre P."/>
            <person name="Daniel R."/>
        </authorList>
    </citation>
    <scope>NUCLEOTIDE SEQUENCE [LARGE SCALE GENOMIC DNA]</scope>
    <source>
        <strain evidence="1 2">DSM 7320</strain>
    </source>
</reference>
<dbReference type="SUPFAM" id="SSF158745">
    <property type="entry name" value="LanC-like"/>
    <property type="match status" value="1"/>
</dbReference>
<dbReference type="GO" id="GO:0005975">
    <property type="term" value="P:carbohydrate metabolic process"/>
    <property type="evidence" value="ECO:0007669"/>
    <property type="project" value="InterPro"/>
</dbReference>
<dbReference type="GO" id="GO:0031179">
    <property type="term" value="P:peptide modification"/>
    <property type="evidence" value="ECO:0007669"/>
    <property type="project" value="InterPro"/>
</dbReference>
<evidence type="ECO:0000313" key="1">
    <source>
        <dbReference type="EMBL" id="URZ13574.1"/>
    </source>
</evidence>
<evidence type="ECO:0000313" key="2">
    <source>
        <dbReference type="Proteomes" id="UP000190951"/>
    </source>
</evidence>
<accession>A0A1S8MD17</accession>
<dbReference type="PRINTS" id="PR01950">
    <property type="entry name" value="LANCSUPER"/>
</dbReference>
<dbReference type="KEGG" id="crw:CROST_043400"/>
<dbReference type="NCBIfam" id="TIGR03897">
    <property type="entry name" value="lanti_2_LanM"/>
    <property type="match status" value="1"/>
</dbReference>
<dbReference type="AlphaFoldDB" id="A0A1S8MD17"/>